<evidence type="ECO:0000256" key="3">
    <source>
        <dbReference type="ARBA" id="ARBA00023306"/>
    </source>
</evidence>
<feature type="domain" description="Timeless N-terminal" evidence="5">
    <location>
        <begin position="26"/>
        <end position="286"/>
    </location>
</feature>
<evidence type="ECO:0000313" key="6">
    <source>
        <dbReference type="EMBL" id="CAD7242012.1"/>
    </source>
</evidence>
<evidence type="ECO:0000259" key="5">
    <source>
        <dbReference type="Pfam" id="PF04821"/>
    </source>
</evidence>
<dbReference type="GO" id="GO:0006281">
    <property type="term" value="P:DNA repair"/>
    <property type="evidence" value="ECO:0007669"/>
    <property type="project" value="TreeGrafter"/>
</dbReference>
<name>A0A7R8ZZD5_9CRUS</name>
<keyword evidence="3" id="KW-0131">Cell cycle</keyword>
<dbReference type="InterPro" id="IPR044998">
    <property type="entry name" value="Timeless"/>
</dbReference>
<keyword evidence="7" id="KW-1185">Reference proteome</keyword>
<dbReference type="OrthoDB" id="310853at2759"/>
<dbReference type="PANTHER" id="PTHR22940:SF4">
    <property type="entry name" value="PROTEIN TIMELESS HOMOLOG"/>
    <property type="match status" value="1"/>
</dbReference>
<dbReference type="GO" id="GO:0031298">
    <property type="term" value="C:replication fork protection complex"/>
    <property type="evidence" value="ECO:0007669"/>
    <property type="project" value="TreeGrafter"/>
</dbReference>
<protein>
    <recommendedName>
        <fullName evidence="5">Timeless N-terminal domain-containing protein</fullName>
    </recommendedName>
</protein>
<dbReference type="GO" id="GO:0000076">
    <property type="term" value="P:DNA replication checkpoint signaling"/>
    <property type="evidence" value="ECO:0007669"/>
    <property type="project" value="TreeGrafter"/>
</dbReference>
<comment type="subcellular location">
    <subcellularLocation>
        <location evidence="1">Nucleus</location>
    </subcellularLocation>
</comment>
<dbReference type="GO" id="GO:0003677">
    <property type="term" value="F:DNA binding"/>
    <property type="evidence" value="ECO:0007669"/>
    <property type="project" value="TreeGrafter"/>
</dbReference>
<feature type="region of interest" description="Disordered" evidence="4">
    <location>
        <begin position="521"/>
        <end position="554"/>
    </location>
</feature>
<organism evidence="6">
    <name type="scientific">Darwinula stevensoni</name>
    <dbReference type="NCBI Taxonomy" id="69355"/>
    <lineage>
        <taxon>Eukaryota</taxon>
        <taxon>Metazoa</taxon>
        <taxon>Ecdysozoa</taxon>
        <taxon>Arthropoda</taxon>
        <taxon>Crustacea</taxon>
        <taxon>Oligostraca</taxon>
        <taxon>Ostracoda</taxon>
        <taxon>Podocopa</taxon>
        <taxon>Podocopida</taxon>
        <taxon>Darwinulocopina</taxon>
        <taxon>Darwinuloidea</taxon>
        <taxon>Darwinulidae</taxon>
        <taxon>Darwinula</taxon>
    </lineage>
</organism>
<dbReference type="PANTHER" id="PTHR22940">
    <property type="entry name" value="TIMEOUT/TIMELESS-2"/>
    <property type="match status" value="1"/>
</dbReference>
<dbReference type="InterPro" id="IPR006906">
    <property type="entry name" value="Timeless_N"/>
</dbReference>
<proteinExistence type="predicted"/>
<evidence type="ECO:0000256" key="1">
    <source>
        <dbReference type="ARBA" id="ARBA00004123"/>
    </source>
</evidence>
<reference evidence="6" key="1">
    <citation type="submission" date="2020-11" db="EMBL/GenBank/DDBJ databases">
        <authorList>
            <person name="Tran Van P."/>
        </authorList>
    </citation>
    <scope>NUCLEOTIDE SEQUENCE</scope>
</reference>
<feature type="compositionally biased region" description="Basic residues" evidence="4">
    <location>
        <begin position="522"/>
        <end position="536"/>
    </location>
</feature>
<dbReference type="AlphaFoldDB" id="A0A7R8ZZD5"/>
<dbReference type="EMBL" id="LR899722">
    <property type="protein sequence ID" value="CAD7242012.1"/>
    <property type="molecule type" value="Genomic_DNA"/>
</dbReference>
<dbReference type="GO" id="GO:0043111">
    <property type="term" value="P:replication fork arrest"/>
    <property type="evidence" value="ECO:0007669"/>
    <property type="project" value="TreeGrafter"/>
</dbReference>
<sequence>MNEETYISAEVQGACSALGFFDGKDYHPEPDCLETVKDLIRLLRRDTANHDIRRQLGAAGILQSDIIHILIHSYKKKMELFDVTLRLMVNLTNPSLLLYNEELPEDKAGRNYFLQIVSHLQRCKEAFTNERPWKVLVDALGDLLNKSWEDRMEDDRVMLERILVLTRNILHVPADPQAESRAEGDASIHDQVLWAIHQSGMEDIMLYIASTDSEKDYYLHVLEILSLMLRDQDPRELAGSGRARTQSEKEKDARELAEALSREKKLSASKNPISHRHSRFGGTYCVKNVKSISENDIICHNPVTSLTGLSFDYRKVAFFVFSSRSSLCHCISVLCLDHICYTPEQTRRRVPKNRRMAEDGVKAEKNQSALSVRLILRELALEFLNGESVISLIYYASETMGMSLFHWVQTQMEKYLEMMRADKKKLRLWSKRLHLGLKAYQALISSVGEMLKLGGEDGVLGSGQTLLGKLFYIPEYREFPVHLLNTYTPVKMSKAYLKDLVELTQIHLKLVEEFSKSTSHLMVKKKNQRRKRKKQPKKDNNSNTNGQTKLHQEEDLEGLWHELKRLIEGEGEIADDEPVVPFDPLMGTDEMEGKAEAVRRIQAALKAKKPSRARALLRAAREVWGDETFGEDGSTPEDEENLLHEILLVQLPRSGVRLTLAWSLMKQKRVGFKFLKLGLFDSSSCSLSSIEWKCIVEVLVQFQVEHLEWN</sequence>
<dbReference type="Proteomes" id="UP000677054">
    <property type="component" value="Unassembled WGS sequence"/>
</dbReference>
<gene>
    <name evidence="6" type="ORF">DSTB1V02_LOCUS1987</name>
</gene>
<evidence type="ECO:0000256" key="2">
    <source>
        <dbReference type="ARBA" id="ARBA00023242"/>
    </source>
</evidence>
<evidence type="ECO:0000313" key="7">
    <source>
        <dbReference type="Proteomes" id="UP000677054"/>
    </source>
</evidence>
<accession>A0A7R8ZZD5</accession>
<evidence type="ECO:0000256" key="4">
    <source>
        <dbReference type="SAM" id="MobiDB-lite"/>
    </source>
</evidence>
<keyword evidence="2" id="KW-0539">Nucleus</keyword>
<dbReference type="EMBL" id="CAJPEV010000205">
    <property type="protein sequence ID" value="CAG0882336.1"/>
    <property type="molecule type" value="Genomic_DNA"/>
</dbReference>
<dbReference type="Pfam" id="PF04821">
    <property type="entry name" value="TIMELESS"/>
    <property type="match status" value="1"/>
</dbReference>